<proteinExistence type="predicted"/>
<evidence type="ECO:0000313" key="1">
    <source>
        <dbReference type="EMBL" id="CPT59904.1"/>
    </source>
</evidence>
<gene>
    <name evidence="1" type="ORF">ERS075527_04476</name>
    <name evidence="2" type="ORF">ERS075579_04628</name>
</gene>
<reference evidence="2 4" key="2">
    <citation type="submission" date="2015-03" db="EMBL/GenBank/DDBJ databases">
        <authorList>
            <person name="Murphy D."/>
        </authorList>
    </citation>
    <scope>NUCLEOTIDE SEQUENCE [LARGE SCALE GENOMIC DNA]</scope>
    <source>
        <strain evidence="2 4">PAP088</strain>
    </source>
</reference>
<dbReference type="Proteomes" id="UP000045782">
    <property type="component" value="Unassembled WGS sequence"/>
</dbReference>
<dbReference type="EMBL" id="CSWP01000012">
    <property type="protein sequence ID" value="CPV69722.1"/>
    <property type="molecule type" value="Genomic_DNA"/>
</dbReference>
<evidence type="ECO:0000313" key="3">
    <source>
        <dbReference type="Proteomes" id="UP000038487"/>
    </source>
</evidence>
<name>A0A0U0ZUI0_9MYCO</name>
<sequence>MASWDYAASIDVFASGDRRGTLVFVPEDSLARTDGAAVGRVAVEFRLGMVDSEYCYLTGPTTWGVTKELFTNVGRDFPGPNIPAGRSIAADADAIVARLRAAGIN</sequence>
<evidence type="ECO:0000313" key="2">
    <source>
        <dbReference type="EMBL" id="CPV69722.1"/>
    </source>
</evidence>
<accession>A0A0U0ZUI0</accession>
<reference evidence="1 3" key="1">
    <citation type="submission" date="2015-03" db="EMBL/GenBank/DDBJ databases">
        <authorList>
            <consortium name="Pathogen Informatics"/>
            <person name="Murphy D."/>
        </authorList>
    </citation>
    <scope>NUCLEOTIDE SEQUENCE [LARGE SCALE GENOMIC DNA]</scope>
    <source>
        <strain evidence="1 3">PAP036</strain>
    </source>
</reference>
<dbReference type="Proteomes" id="UP000038487">
    <property type="component" value="Unassembled WGS sequence"/>
</dbReference>
<evidence type="ECO:0000313" key="4">
    <source>
        <dbReference type="Proteomes" id="UP000045782"/>
    </source>
</evidence>
<dbReference type="AlphaFoldDB" id="A0A0U0ZUI0"/>
<organism evidence="2 4">
    <name type="scientific">Mycobacteroides abscessus</name>
    <dbReference type="NCBI Taxonomy" id="36809"/>
    <lineage>
        <taxon>Bacteria</taxon>
        <taxon>Bacillati</taxon>
        <taxon>Actinomycetota</taxon>
        <taxon>Actinomycetes</taxon>
        <taxon>Mycobacteriales</taxon>
        <taxon>Mycobacteriaceae</taxon>
        <taxon>Mycobacteroides</taxon>
    </lineage>
</organism>
<protein>
    <submittedName>
        <fullName evidence="2">Uncharacterized protein</fullName>
    </submittedName>
</protein>
<dbReference type="EMBL" id="CSUW01000012">
    <property type="protein sequence ID" value="CPT59904.1"/>
    <property type="molecule type" value="Genomic_DNA"/>
</dbReference>